<dbReference type="EMBL" id="LAZR01041057">
    <property type="protein sequence ID" value="KKL12951.1"/>
    <property type="molecule type" value="Genomic_DNA"/>
</dbReference>
<proteinExistence type="predicted"/>
<reference evidence="1" key="1">
    <citation type="journal article" date="2015" name="Nature">
        <title>Complex archaea that bridge the gap between prokaryotes and eukaryotes.</title>
        <authorList>
            <person name="Spang A."/>
            <person name="Saw J.H."/>
            <person name="Jorgensen S.L."/>
            <person name="Zaremba-Niedzwiedzka K."/>
            <person name="Martijn J."/>
            <person name="Lind A.E."/>
            <person name="van Eijk R."/>
            <person name="Schleper C."/>
            <person name="Guy L."/>
            <person name="Ettema T.J."/>
        </authorList>
    </citation>
    <scope>NUCLEOTIDE SEQUENCE</scope>
</reference>
<organism evidence="1">
    <name type="scientific">marine sediment metagenome</name>
    <dbReference type="NCBI Taxonomy" id="412755"/>
    <lineage>
        <taxon>unclassified sequences</taxon>
        <taxon>metagenomes</taxon>
        <taxon>ecological metagenomes</taxon>
    </lineage>
</organism>
<accession>A0A0F9D557</accession>
<feature type="non-terminal residue" evidence="1">
    <location>
        <position position="1"/>
    </location>
</feature>
<evidence type="ECO:0000313" key="1">
    <source>
        <dbReference type="EMBL" id="KKL12951.1"/>
    </source>
</evidence>
<gene>
    <name evidence="1" type="ORF">LCGC14_2530620</name>
</gene>
<protein>
    <submittedName>
        <fullName evidence="1">Uncharacterized protein</fullName>
    </submittedName>
</protein>
<comment type="caution">
    <text evidence="1">The sequence shown here is derived from an EMBL/GenBank/DDBJ whole genome shotgun (WGS) entry which is preliminary data.</text>
</comment>
<name>A0A0F9D557_9ZZZZ</name>
<sequence>LLHYVWEDYGSQPGKSAEKIHHLFMSLHNDIKLIMIKLCAKFFSNAKTRKAFEPMKADWKKLMSEMMLKSKGVDEDEIRSLLNNL</sequence>
<dbReference type="AlphaFoldDB" id="A0A0F9D557"/>